<evidence type="ECO:0000256" key="7">
    <source>
        <dbReference type="ARBA" id="ARBA00023098"/>
    </source>
</evidence>
<dbReference type="RefSeq" id="WP_015591560.1">
    <property type="nucleotide sequence ID" value="NC_021169.1"/>
</dbReference>
<evidence type="ECO:0000256" key="6">
    <source>
        <dbReference type="ARBA" id="ARBA00022989"/>
    </source>
</evidence>
<keyword evidence="5 11" id="KW-0812">Transmembrane</keyword>
<protein>
    <submittedName>
        <fullName evidence="12">CDP-diacylglycerol--serine O-phosphatidyltransferase</fullName>
    </submittedName>
</protein>
<dbReference type="InterPro" id="IPR000462">
    <property type="entry name" value="CDP-OH_P_trans"/>
</dbReference>
<evidence type="ECO:0000256" key="2">
    <source>
        <dbReference type="ARBA" id="ARBA00010441"/>
    </source>
</evidence>
<evidence type="ECO:0000256" key="1">
    <source>
        <dbReference type="ARBA" id="ARBA00004141"/>
    </source>
</evidence>
<dbReference type="AlphaFoldDB" id="N0BEC1"/>
<evidence type="ECO:0000256" key="8">
    <source>
        <dbReference type="ARBA" id="ARBA00023136"/>
    </source>
</evidence>
<dbReference type="GO" id="GO:0016780">
    <property type="term" value="F:phosphotransferase activity, for other substituted phosphate groups"/>
    <property type="evidence" value="ECO:0007669"/>
    <property type="project" value="InterPro"/>
</dbReference>
<evidence type="ECO:0000256" key="11">
    <source>
        <dbReference type="SAM" id="Phobius"/>
    </source>
</evidence>
<evidence type="ECO:0000256" key="3">
    <source>
        <dbReference type="ARBA" id="ARBA00022516"/>
    </source>
</evidence>
<dbReference type="Proteomes" id="UP000013307">
    <property type="component" value="Chromosome"/>
</dbReference>
<feature type="transmembrane region" description="Helical" evidence="11">
    <location>
        <begin position="65"/>
        <end position="83"/>
    </location>
</feature>
<dbReference type="HOGENOM" id="CLU_049944_3_1_2"/>
<dbReference type="eggNOG" id="arCOG00671">
    <property type="taxonomic scope" value="Archaea"/>
</dbReference>
<evidence type="ECO:0000256" key="10">
    <source>
        <dbReference type="ARBA" id="ARBA00023264"/>
    </source>
</evidence>
<dbReference type="EMBL" id="CP005290">
    <property type="protein sequence ID" value="AGK61964.1"/>
    <property type="molecule type" value="Genomic_DNA"/>
</dbReference>
<comment type="similarity">
    <text evidence="2">Belongs to the CDP-alcohol phosphatidyltransferase class-I family.</text>
</comment>
<feature type="transmembrane region" description="Helical" evidence="11">
    <location>
        <begin position="7"/>
        <end position="30"/>
    </location>
</feature>
<keyword evidence="9" id="KW-0594">Phospholipid biosynthesis</keyword>
<evidence type="ECO:0000256" key="4">
    <source>
        <dbReference type="ARBA" id="ARBA00022679"/>
    </source>
</evidence>
<organism evidence="12 13">
    <name type="scientific">Archaeoglobus sulfaticallidus PM70-1</name>
    <dbReference type="NCBI Taxonomy" id="387631"/>
    <lineage>
        <taxon>Archaea</taxon>
        <taxon>Methanobacteriati</taxon>
        <taxon>Methanobacteriota</taxon>
        <taxon>Archaeoglobi</taxon>
        <taxon>Archaeoglobales</taxon>
        <taxon>Archaeoglobaceae</taxon>
        <taxon>Archaeoglobus</taxon>
    </lineage>
</organism>
<gene>
    <name evidence="12" type="ORF">Asulf_01999</name>
</gene>
<feature type="transmembrane region" description="Helical" evidence="11">
    <location>
        <begin position="142"/>
        <end position="160"/>
    </location>
</feature>
<dbReference type="STRING" id="387631.Asulf_01999"/>
<keyword evidence="3" id="KW-0444">Lipid biosynthesis</keyword>
<dbReference type="Pfam" id="PF01066">
    <property type="entry name" value="CDP-OH_P_transf"/>
    <property type="match status" value="1"/>
</dbReference>
<sequence length="212" mass="23046">MFGALNYIRIADIFSALNALFGILGIYFVFTDVRASALFLVASAIMDGVDGAVARLETSLLGENLDSLADMISFGVLPALIIISLGDEWYYFSISGLFLICGMIRLARFNLLKIKDEFVGFPITASALIVGAMVLIDFNAVAIAFVSVLLSLLMISDIRYPKVRDKIVLGVVAVVMVSVFFIPESAYILLALMVLYLFSPVLRRGYGEGCGK</sequence>
<feature type="transmembrane region" description="Helical" evidence="11">
    <location>
        <begin position="89"/>
        <end position="106"/>
    </location>
</feature>
<dbReference type="OrthoDB" id="221913at2157"/>
<accession>N0BEC1</accession>
<dbReference type="InterPro" id="IPR043130">
    <property type="entry name" value="CDP-OH_PTrfase_TM_dom"/>
</dbReference>
<evidence type="ECO:0000256" key="5">
    <source>
        <dbReference type="ARBA" id="ARBA00022692"/>
    </source>
</evidence>
<evidence type="ECO:0000313" key="13">
    <source>
        <dbReference type="Proteomes" id="UP000013307"/>
    </source>
</evidence>
<proteinExistence type="inferred from homology"/>
<dbReference type="NCBIfam" id="TIGR00473">
    <property type="entry name" value="pssA"/>
    <property type="match status" value="1"/>
</dbReference>
<dbReference type="Gene3D" id="1.20.120.1760">
    <property type="match status" value="1"/>
</dbReference>
<dbReference type="InterPro" id="IPR004533">
    <property type="entry name" value="CDP-diaglyc--ser_O-PTrfase"/>
</dbReference>
<keyword evidence="10" id="KW-1208">Phospholipid metabolism</keyword>
<keyword evidence="7" id="KW-0443">Lipid metabolism</keyword>
<keyword evidence="13" id="KW-1185">Reference proteome</keyword>
<reference evidence="12 13" key="1">
    <citation type="journal article" date="2013" name="Genome Announc.">
        <title>Complete Genome Sequence of the Thermophilic and Facultatively Chemolithoautotrophic Sulfate Reducer Archaeoglobus sulfaticallidus Strain PM70-1T.</title>
        <authorList>
            <person name="Stokke R."/>
            <person name="Hocking W.P."/>
            <person name="Steinsbu B.O."/>
            <person name="Steen I.H."/>
        </authorList>
    </citation>
    <scope>NUCLEOTIDE SEQUENCE [LARGE SCALE GENOMIC DNA]</scope>
    <source>
        <strain evidence="12">PM70-1</strain>
    </source>
</reference>
<keyword evidence="4 12" id="KW-0808">Transferase</keyword>
<evidence type="ECO:0000256" key="9">
    <source>
        <dbReference type="ARBA" id="ARBA00023209"/>
    </source>
</evidence>
<keyword evidence="6 11" id="KW-1133">Transmembrane helix</keyword>
<name>N0BEC1_9EURY</name>
<dbReference type="KEGG" id="ast:Asulf_01999"/>
<dbReference type="GO" id="GO:0016020">
    <property type="term" value="C:membrane"/>
    <property type="evidence" value="ECO:0007669"/>
    <property type="project" value="UniProtKB-SubCell"/>
</dbReference>
<comment type="subcellular location">
    <subcellularLocation>
        <location evidence="1">Membrane</location>
        <topology evidence="1">Multi-pass membrane protein</topology>
    </subcellularLocation>
</comment>
<feature type="transmembrane region" description="Helical" evidence="11">
    <location>
        <begin position="167"/>
        <end position="198"/>
    </location>
</feature>
<keyword evidence="8 11" id="KW-0472">Membrane</keyword>
<evidence type="ECO:0000313" key="12">
    <source>
        <dbReference type="EMBL" id="AGK61964.1"/>
    </source>
</evidence>
<dbReference type="GeneID" id="15393633"/>
<dbReference type="GO" id="GO:0008654">
    <property type="term" value="P:phospholipid biosynthetic process"/>
    <property type="evidence" value="ECO:0007669"/>
    <property type="project" value="UniProtKB-KW"/>
</dbReference>